<proteinExistence type="predicted"/>
<protein>
    <submittedName>
        <fullName evidence="1">Protein kinase</fullName>
    </submittedName>
</protein>
<sequence>MDPETHQVSTGDTLKQPSGKLLAACCPIPKFKFVSPVWIWQSMSRFAQTSPRMLWNKPNLANMQLRFCSDKLDSYKEPRSHTYLAKGYLLLLVDSIQHDYTG</sequence>
<reference evidence="1" key="1">
    <citation type="submission" date="2021-01" db="EMBL/GenBank/DDBJ databases">
        <title>Chromosome-level genome assembly of a human fungal pathogen reveals clustering of transcriptionally co-regulated genes.</title>
        <authorList>
            <person name="Voorhies M."/>
            <person name="Cohen S."/>
            <person name="Shea T.P."/>
            <person name="Petrus S."/>
            <person name="Munoz J.F."/>
            <person name="Poplawski S."/>
            <person name="Goldman W.E."/>
            <person name="Michael T."/>
            <person name="Cuomo C.A."/>
            <person name="Sil A."/>
            <person name="Beyhan S."/>
        </authorList>
    </citation>
    <scope>NUCLEOTIDE SEQUENCE</scope>
    <source>
        <strain evidence="1">H88</strain>
    </source>
</reference>
<name>A0A8A1L606_AJEC8</name>
<dbReference type="VEuPathDB" id="FungiDB:I7I53_09315"/>
<dbReference type="AlphaFoldDB" id="A0A8A1L606"/>
<accession>A0A8A1L606</accession>
<dbReference type="Proteomes" id="UP000663419">
    <property type="component" value="Chromosome 1"/>
</dbReference>
<organism evidence="1 2">
    <name type="scientific">Ajellomyces capsulatus (strain H88)</name>
    <name type="common">Darling's disease fungus</name>
    <name type="synonym">Histoplasma capsulatum</name>
    <dbReference type="NCBI Taxonomy" id="544711"/>
    <lineage>
        <taxon>Eukaryota</taxon>
        <taxon>Fungi</taxon>
        <taxon>Dikarya</taxon>
        <taxon>Ascomycota</taxon>
        <taxon>Pezizomycotina</taxon>
        <taxon>Eurotiomycetes</taxon>
        <taxon>Eurotiomycetidae</taxon>
        <taxon>Onygenales</taxon>
        <taxon>Ajellomycetaceae</taxon>
        <taxon>Histoplasma</taxon>
    </lineage>
</organism>
<keyword evidence="1" id="KW-0418">Kinase</keyword>
<dbReference type="EMBL" id="CP069102">
    <property type="protein sequence ID" value="QSS49060.1"/>
    <property type="molecule type" value="Genomic_DNA"/>
</dbReference>
<evidence type="ECO:0000313" key="1">
    <source>
        <dbReference type="EMBL" id="QSS49060.1"/>
    </source>
</evidence>
<gene>
    <name evidence="1" type="ORF">I7I53_09315</name>
</gene>
<evidence type="ECO:0000313" key="2">
    <source>
        <dbReference type="Proteomes" id="UP000663419"/>
    </source>
</evidence>
<keyword evidence="1" id="KW-0808">Transferase</keyword>
<dbReference type="GO" id="GO:0016301">
    <property type="term" value="F:kinase activity"/>
    <property type="evidence" value="ECO:0007669"/>
    <property type="project" value="UniProtKB-KW"/>
</dbReference>